<comment type="caution">
    <text evidence="1">The sequence shown here is derived from an EMBL/GenBank/DDBJ whole genome shotgun (WGS) entry which is preliminary data.</text>
</comment>
<dbReference type="Proteomes" id="UP000287033">
    <property type="component" value="Unassembled WGS sequence"/>
</dbReference>
<keyword evidence="2" id="KW-1185">Reference proteome</keyword>
<dbReference type="EMBL" id="BEZZ01136201">
    <property type="protein sequence ID" value="GCC44658.1"/>
    <property type="molecule type" value="Genomic_DNA"/>
</dbReference>
<evidence type="ECO:0000313" key="1">
    <source>
        <dbReference type="EMBL" id="GCC44658.1"/>
    </source>
</evidence>
<feature type="non-terminal residue" evidence="1">
    <location>
        <position position="1"/>
    </location>
</feature>
<gene>
    <name evidence="1" type="ORF">chiPu_0028638</name>
</gene>
<evidence type="ECO:0000313" key="2">
    <source>
        <dbReference type="Proteomes" id="UP000287033"/>
    </source>
</evidence>
<protein>
    <recommendedName>
        <fullName evidence="3">Murine leukemia virus integrase C-terminal domain-containing protein</fullName>
    </recommendedName>
</protein>
<name>A0A401TPZ1_CHIPU</name>
<dbReference type="Gene3D" id="2.30.30.850">
    <property type="match status" value="1"/>
</dbReference>
<organism evidence="1 2">
    <name type="scientific">Chiloscyllium punctatum</name>
    <name type="common">Brownbanded bambooshark</name>
    <name type="synonym">Hemiscyllium punctatum</name>
    <dbReference type="NCBI Taxonomy" id="137246"/>
    <lineage>
        <taxon>Eukaryota</taxon>
        <taxon>Metazoa</taxon>
        <taxon>Chordata</taxon>
        <taxon>Craniata</taxon>
        <taxon>Vertebrata</taxon>
        <taxon>Chondrichthyes</taxon>
        <taxon>Elasmobranchii</taxon>
        <taxon>Galeomorphii</taxon>
        <taxon>Galeoidea</taxon>
        <taxon>Orectolobiformes</taxon>
        <taxon>Hemiscylliidae</taxon>
        <taxon>Chiloscyllium</taxon>
    </lineage>
</organism>
<dbReference type="OrthoDB" id="10429422at2759"/>
<proteinExistence type="predicted"/>
<reference evidence="1 2" key="1">
    <citation type="journal article" date="2018" name="Nat. Ecol. Evol.">
        <title>Shark genomes provide insights into elasmobranch evolution and the origin of vertebrates.</title>
        <authorList>
            <person name="Hara Y"/>
            <person name="Yamaguchi K"/>
            <person name="Onimaru K"/>
            <person name="Kadota M"/>
            <person name="Koyanagi M"/>
            <person name="Keeley SD"/>
            <person name="Tatsumi K"/>
            <person name="Tanaka K"/>
            <person name="Motone F"/>
            <person name="Kageyama Y"/>
            <person name="Nozu R"/>
            <person name="Adachi N"/>
            <person name="Nishimura O"/>
            <person name="Nakagawa R"/>
            <person name="Tanegashima C"/>
            <person name="Kiyatake I"/>
            <person name="Matsumoto R"/>
            <person name="Murakumo K"/>
            <person name="Nishida K"/>
            <person name="Terakita A"/>
            <person name="Kuratani S"/>
            <person name="Sato K"/>
            <person name="Hyodo S Kuraku.S."/>
        </authorList>
    </citation>
    <scope>NUCLEOTIDE SEQUENCE [LARGE SCALE GENOMIC DNA]</scope>
</reference>
<accession>A0A401TPZ1</accession>
<dbReference type="AlphaFoldDB" id="A0A401TPZ1"/>
<evidence type="ECO:0008006" key="3">
    <source>
        <dbReference type="Google" id="ProtNLM"/>
    </source>
</evidence>
<sequence>PLPGVGDKVLVLDAPDRPGFAPRWLGPHEIILTRDTCACIDVKRSGWWKHWSQLKPFPQGPTGRTAKT</sequence>